<accession>A0A7Z7I9I7</accession>
<sequence>MSPRRLPDRLNLAIARRCPVSCNGCYTFFGRDEPDLDALLASVAVFVRLGVSCVTVSGGDPLTIANLPAFLRGLRSVGATSIKVDTVGVGLSRGIDDAGGPGWQVAELMDAIDFLGIPLDGWSNESVLQFRRGRRSLYSETVALLDTLDRLDGPPRVIVNTVAHRANLPCLDRISLEVRRHRAVCHWNIFQYTPTDQARAGANDRFFVSDEAFAQTALTSGFAAAHAGGAGPRVEFRSATSRLGQYLLVNSDGEAWLPDAAGYTIPLGPVFGAEKSVLERWEDAAATLQKTTPRRTLPVTEQGFAGVA</sequence>
<dbReference type="Pfam" id="PF04055">
    <property type="entry name" value="Radical_SAM"/>
    <property type="match status" value="1"/>
</dbReference>
<evidence type="ECO:0000256" key="5">
    <source>
        <dbReference type="ARBA" id="ARBA00023014"/>
    </source>
</evidence>
<dbReference type="InterPro" id="IPR050377">
    <property type="entry name" value="Radical_SAM_PqqE_MftC-like"/>
</dbReference>
<dbReference type="InterPro" id="IPR007197">
    <property type="entry name" value="rSAM"/>
</dbReference>
<dbReference type="PANTHER" id="PTHR11228:SF7">
    <property type="entry name" value="PQQA PEPTIDE CYCLASE"/>
    <property type="match status" value="1"/>
</dbReference>
<evidence type="ECO:0000256" key="2">
    <source>
        <dbReference type="ARBA" id="ARBA00022691"/>
    </source>
</evidence>
<dbReference type="SFLD" id="SFLDS00029">
    <property type="entry name" value="Radical_SAM"/>
    <property type="match status" value="1"/>
</dbReference>
<keyword evidence="2" id="KW-0949">S-adenosyl-L-methionine</keyword>
<evidence type="ECO:0000256" key="4">
    <source>
        <dbReference type="ARBA" id="ARBA00023004"/>
    </source>
</evidence>
<dbReference type="InterPro" id="IPR058240">
    <property type="entry name" value="rSAM_sf"/>
</dbReference>
<keyword evidence="8" id="KW-1185">Reference proteome</keyword>
<name>A0A7Z7I9I7_9BURK</name>
<organism evidence="7 8">
    <name type="scientific">Caballeronia arationis</name>
    <dbReference type="NCBI Taxonomy" id="1777142"/>
    <lineage>
        <taxon>Bacteria</taxon>
        <taxon>Pseudomonadati</taxon>
        <taxon>Pseudomonadota</taxon>
        <taxon>Betaproteobacteria</taxon>
        <taxon>Burkholderiales</taxon>
        <taxon>Burkholderiaceae</taxon>
        <taxon>Caballeronia</taxon>
    </lineage>
</organism>
<dbReference type="InterPro" id="IPR013785">
    <property type="entry name" value="Aldolase_TIM"/>
</dbReference>
<dbReference type="Gene3D" id="3.20.20.70">
    <property type="entry name" value="Aldolase class I"/>
    <property type="match status" value="1"/>
</dbReference>
<dbReference type="GO" id="GO:0051536">
    <property type="term" value="F:iron-sulfur cluster binding"/>
    <property type="evidence" value="ECO:0007669"/>
    <property type="project" value="UniProtKB-KW"/>
</dbReference>
<proteinExistence type="predicted"/>
<feature type="domain" description="Radical SAM core" evidence="6">
    <location>
        <begin position="14"/>
        <end position="163"/>
    </location>
</feature>
<comment type="caution">
    <text evidence="7">The sequence shown here is derived from an EMBL/GenBank/DDBJ whole genome shotgun (WGS) entry which is preliminary data.</text>
</comment>
<keyword evidence="3" id="KW-0479">Metal-binding</keyword>
<dbReference type="RefSeq" id="WP_062638784.1">
    <property type="nucleotide sequence ID" value="NZ_FCOG02000040.1"/>
</dbReference>
<evidence type="ECO:0000256" key="3">
    <source>
        <dbReference type="ARBA" id="ARBA00022723"/>
    </source>
</evidence>
<evidence type="ECO:0000259" key="6">
    <source>
        <dbReference type="Pfam" id="PF04055"/>
    </source>
</evidence>
<dbReference type="SUPFAM" id="SSF102114">
    <property type="entry name" value="Radical SAM enzymes"/>
    <property type="match status" value="1"/>
</dbReference>
<protein>
    <submittedName>
        <fullName evidence="7">Radical SAM superfamily protein</fullName>
    </submittedName>
</protein>
<dbReference type="PANTHER" id="PTHR11228">
    <property type="entry name" value="RADICAL SAM DOMAIN PROTEIN"/>
    <property type="match status" value="1"/>
</dbReference>
<evidence type="ECO:0000313" key="8">
    <source>
        <dbReference type="Proteomes" id="UP000219522"/>
    </source>
</evidence>
<gene>
    <name evidence="7" type="ORF">SAMN05446927_5136</name>
</gene>
<dbReference type="Proteomes" id="UP000219522">
    <property type="component" value="Unassembled WGS sequence"/>
</dbReference>
<evidence type="ECO:0000256" key="1">
    <source>
        <dbReference type="ARBA" id="ARBA00001966"/>
    </source>
</evidence>
<keyword evidence="5" id="KW-0411">Iron-sulfur</keyword>
<dbReference type="OrthoDB" id="9792276at2"/>
<evidence type="ECO:0000313" key="7">
    <source>
        <dbReference type="EMBL" id="SOE81840.1"/>
    </source>
</evidence>
<reference evidence="7 8" key="1">
    <citation type="submission" date="2017-09" db="EMBL/GenBank/DDBJ databases">
        <authorList>
            <person name="Varghese N."/>
            <person name="Submissions S."/>
        </authorList>
    </citation>
    <scope>NUCLEOTIDE SEQUENCE [LARGE SCALE GENOMIC DNA]</scope>
    <source>
        <strain evidence="7 8">OK806</strain>
    </source>
</reference>
<comment type="cofactor">
    <cofactor evidence="1">
        <name>[4Fe-4S] cluster</name>
        <dbReference type="ChEBI" id="CHEBI:49883"/>
    </cofactor>
</comment>
<dbReference type="AlphaFoldDB" id="A0A7Z7I9I7"/>
<dbReference type="EMBL" id="OCSU01000002">
    <property type="protein sequence ID" value="SOE81840.1"/>
    <property type="molecule type" value="Genomic_DNA"/>
</dbReference>
<dbReference type="GO" id="GO:0046872">
    <property type="term" value="F:metal ion binding"/>
    <property type="evidence" value="ECO:0007669"/>
    <property type="project" value="UniProtKB-KW"/>
</dbReference>
<keyword evidence="4" id="KW-0408">Iron</keyword>
<dbReference type="GO" id="GO:0003824">
    <property type="term" value="F:catalytic activity"/>
    <property type="evidence" value="ECO:0007669"/>
    <property type="project" value="InterPro"/>
</dbReference>